<dbReference type="InterPro" id="IPR051419">
    <property type="entry name" value="Lys/N-term_MeTrsfase_sf"/>
</dbReference>
<dbReference type="SMR" id="A2DHN8"/>
<dbReference type="RefSeq" id="XP_001581072.1">
    <property type="nucleotide sequence ID" value="XM_001581022.1"/>
</dbReference>
<reference evidence="5" key="2">
    <citation type="journal article" date="2007" name="Science">
        <title>Draft genome sequence of the sexually transmitted pathogen Trichomonas vaginalis.</title>
        <authorList>
            <person name="Carlton J.M."/>
            <person name="Hirt R.P."/>
            <person name="Silva J.C."/>
            <person name="Delcher A.L."/>
            <person name="Schatz M."/>
            <person name="Zhao Q."/>
            <person name="Wortman J.R."/>
            <person name="Bidwell S.L."/>
            <person name="Alsmark U.C.M."/>
            <person name="Besteiro S."/>
            <person name="Sicheritz-Ponten T."/>
            <person name="Noel C.J."/>
            <person name="Dacks J.B."/>
            <person name="Foster P.G."/>
            <person name="Simillion C."/>
            <person name="Van de Peer Y."/>
            <person name="Miranda-Saavedra D."/>
            <person name="Barton G.J."/>
            <person name="Westrop G.D."/>
            <person name="Mueller S."/>
            <person name="Dessi D."/>
            <person name="Fiori P.L."/>
            <person name="Ren Q."/>
            <person name="Paulsen I."/>
            <person name="Zhang H."/>
            <person name="Bastida-Corcuera F.D."/>
            <person name="Simoes-Barbosa A."/>
            <person name="Brown M.T."/>
            <person name="Hayes R.D."/>
            <person name="Mukherjee M."/>
            <person name="Okumura C.Y."/>
            <person name="Schneider R."/>
            <person name="Smith A.J."/>
            <person name="Vanacova S."/>
            <person name="Villalvazo M."/>
            <person name="Haas B.J."/>
            <person name="Pertea M."/>
            <person name="Feldblyum T.V."/>
            <person name="Utterback T.R."/>
            <person name="Shu C.L."/>
            <person name="Osoegawa K."/>
            <person name="de Jong P.J."/>
            <person name="Hrdy I."/>
            <person name="Horvathova L."/>
            <person name="Zubacova Z."/>
            <person name="Dolezal P."/>
            <person name="Malik S.B."/>
            <person name="Logsdon J.M. Jr."/>
            <person name="Henze K."/>
            <person name="Gupta A."/>
            <person name="Wang C.C."/>
            <person name="Dunne R.L."/>
            <person name="Upcroft J.A."/>
            <person name="Upcroft P."/>
            <person name="White O."/>
            <person name="Salzberg S.L."/>
            <person name="Tang P."/>
            <person name="Chiu C.-H."/>
            <person name="Lee Y.-S."/>
            <person name="Embley T.M."/>
            <person name="Coombs G.H."/>
            <person name="Mottram J.C."/>
            <person name="Tachezy J."/>
            <person name="Fraser-Liggett C.M."/>
            <person name="Johnson P.J."/>
        </authorList>
    </citation>
    <scope>NUCLEOTIDE SEQUENCE [LARGE SCALE GENOMIC DNA]</scope>
    <source>
        <strain evidence="5">G3</strain>
    </source>
</reference>
<keyword evidence="3" id="KW-0808">Transferase</keyword>
<name>A2DHN8_TRIV3</name>
<evidence type="ECO:0000313" key="5">
    <source>
        <dbReference type="EMBL" id="EAY20086.1"/>
    </source>
</evidence>
<dbReference type="OrthoDB" id="411785at2759"/>
<dbReference type="Proteomes" id="UP000001542">
    <property type="component" value="Unassembled WGS sequence"/>
</dbReference>
<evidence type="ECO:0000256" key="2">
    <source>
        <dbReference type="ARBA" id="ARBA00022603"/>
    </source>
</evidence>
<dbReference type="VEuPathDB" id="TrichDB:TVAGG3_0302940"/>
<evidence type="ECO:0000256" key="1">
    <source>
        <dbReference type="ARBA" id="ARBA00008361"/>
    </source>
</evidence>
<keyword evidence="2" id="KW-0489">Methyltransferase</keyword>
<evidence type="ECO:0000256" key="3">
    <source>
        <dbReference type="ARBA" id="ARBA00022679"/>
    </source>
</evidence>
<dbReference type="InterPro" id="IPR029063">
    <property type="entry name" value="SAM-dependent_MTases_sf"/>
</dbReference>
<dbReference type="AlphaFoldDB" id="A2DHN8"/>
<dbReference type="VEuPathDB" id="TrichDB:TVAG_365940"/>
<dbReference type="PANTHER" id="PTHR12176:SF79">
    <property type="entry name" value="METHYLTRANSFERASE TYPE 11 DOMAIN-CONTAINING PROTEIN"/>
    <property type="match status" value="1"/>
</dbReference>
<organism evidence="5 6">
    <name type="scientific">Trichomonas vaginalis (strain ATCC PRA-98 / G3)</name>
    <dbReference type="NCBI Taxonomy" id="412133"/>
    <lineage>
        <taxon>Eukaryota</taxon>
        <taxon>Metamonada</taxon>
        <taxon>Parabasalia</taxon>
        <taxon>Trichomonadida</taxon>
        <taxon>Trichomonadidae</taxon>
        <taxon>Trichomonas</taxon>
    </lineage>
</organism>
<evidence type="ECO:0000313" key="6">
    <source>
        <dbReference type="Proteomes" id="UP000001542"/>
    </source>
</evidence>
<protein>
    <recommendedName>
        <fullName evidence="4">Methyltransferase domain-containing protein</fullName>
    </recommendedName>
</protein>
<dbReference type="STRING" id="5722.A2DHN8"/>
<accession>A2DHN8</accession>
<dbReference type="EMBL" id="DS113201">
    <property type="protein sequence ID" value="EAY20086.1"/>
    <property type="molecule type" value="Genomic_DNA"/>
</dbReference>
<dbReference type="InterPro" id="IPR041698">
    <property type="entry name" value="Methyltransf_25"/>
</dbReference>
<reference evidence="5" key="1">
    <citation type="submission" date="2006-10" db="EMBL/GenBank/DDBJ databases">
        <authorList>
            <person name="Amadeo P."/>
            <person name="Zhao Q."/>
            <person name="Wortman J."/>
            <person name="Fraser-Liggett C."/>
            <person name="Carlton J."/>
        </authorList>
    </citation>
    <scope>NUCLEOTIDE SEQUENCE</scope>
    <source>
        <strain evidence="5">G3</strain>
    </source>
</reference>
<comment type="similarity">
    <text evidence="1">Belongs to the methyltransferase superfamily.</text>
</comment>
<proteinExistence type="inferred from homology"/>
<dbReference type="Gene3D" id="3.40.50.150">
    <property type="entry name" value="Vaccinia Virus protein VP39"/>
    <property type="match status" value="1"/>
</dbReference>
<dbReference type="FunFam" id="3.40.50.150:FF:000217">
    <property type="entry name" value="Methyltransferase protein 13"/>
    <property type="match status" value="1"/>
</dbReference>
<feature type="domain" description="Methyltransferase" evidence="4">
    <location>
        <begin position="48"/>
        <end position="147"/>
    </location>
</feature>
<gene>
    <name evidence="5" type="ORF">TVAG_365940</name>
</gene>
<dbReference type="GO" id="GO:0032259">
    <property type="term" value="P:methylation"/>
    <property type="evidence" value="ECO:0007669"/>
    <property type="project" value="UniProtKB-KW"/>
</dbReference>
<keyword evidence="6" id="KW-1185">Reference proteome</keyword>
<evidence type="ECO:0000259" key="4">
    <source>
        <dbReference type="Pfam" id="PF13649"/>
    </source>
</evidence>
<dbReference type="KEGG" id="tva:5465620"/>
<dbReference type="CDD" id="cd02440">
    <property type="entry name" value="AdoMet_MTases"/>
    <property type="match status" value="1"/>
</dbReference>
<dbReference type="GO" id="GO:0008168">
    <property type="term" value="F:methyltransferase activity"/>
    <property type="evidence" value="ECO:0007669"/>
    <property type="project" value="UniProtKB-KW"/>
</dbReference>
<sequence>MSVKTKEFGAKEYWDEEYQKQNTTFEWLEVYDTLKPFIERHIKRNQKILMPGCGNSTLGPDMYQDGYKTIHNSDFSEVVIDQMKERFSHLDQMEWFVDDMRKMNLPDNSYDTILDKGGLDALYTIDNDGIAAEEALFEYARVLKPGGKAFIISFGQPVDRECNFDRPNKTWKYDGFEMLPREIAPNTYRHIYVLTKPS</sequence>
<dbReference type="SUPFAM" id="SSF53335">
    <property type="entry name" value="S-adenosyl-L-methionine-dependent methyltransferases"/>
    <property type="match status" value="1"/>
</dbReference>
<dbReference type="OMA" id="FINAFVP"/>
<dbReference type="PANTHER" id="PTHR12176">
    <property type="entry name" value="SAM-DEPENDENT METHYLTRANSFERASE SUPERFAMILY PROTEIN"/>
    <property type="match status" value="1"/>
</dbReference>
<dbReference type="InParanoid" id="A2DHN8"/>
<dbReference type="Pfam" id="PF13649">
    <property type="entry name" value="Methyltransf_25"/>
    <property type="match status" value="1"/>
</dbReference>
<dbReference type="eggNOG" id="KOG2352">
    <property type="taxonomic scope" value="Eukaryota"/>
</dbReference>